<dbReference type="GO" id="GO:0030968">
    <property type="term" value="P:endoplasmic reticulum unfolded protein response"/>
    <property type="evidence" value="ECO:0007669"/>
    <property type="project" value="TreeGrafter"/>
</dbReference>
<reference evidence="10" key="1">
    <citation type="submission" date="2021-11" db="EMBL/GenBank/DDBJ databases">
        <authorList>
            <person name="Schell T."/>
        </authorList>
    </citation>
    <scope>NUCLEOTIDE SEQUENCE</scope>
    <source>
        <strain evidence="10">M5</strain>
    </source>
</reference>
<dbReference type="CDD" id="cd14700">
    <property type="entry name" value="bZIP_ATF6"/>
    <property type="match status" value="1"/>
</dbReference>
<feature type="compositionally biased region" description="Polar residues" evidence="8">
    <location>
        <begin position="682"/>
        <end position="697"/>
    </location>
</feature>
<dbReference type="PROSITE" id="PS50217">
    <property type="entry name" value="BZIP"/>
    <property type="match status" value="1"/>
</dbReference>
<comment type="similarity">
    <text evidence="2">Belongs to the bZIP family. ATF subfamily.</text>
</comment>
<dbReference type="SMART" id="SM00338">
    <property type="entry name" value="BRLZ"/>
    <property type="match status" value="1"/>
</dbReference>
<dbReference type="AlphaFoldDB" id="A0A8J2REH3"/>
<evidence type="ECO:0000256" key="8">
    <source>
        <dbReference type="SAM" id="MobiDB-lite"/>
    </source>
</evidence>
<organism evidence="10 11">
    <name type="scientific">Daphnia galeata</name>
    <dbReference type="NCBI Taxonomy" id="27404"/>
    <lineage>
        <taxon>Eukaryota</taxon>
        <taxon>Metazoa</taxon>
        <taxon>Ecdysozoa</taxon>
        <taxon>Arthropoda</taxon>
        <taxon>Crustacea</taxon>
        <taxon>Branchiopoda</taxon>
        <taxon>Diplostraca</taxon>
        <taxon>Cladocera</taxon>
        <taxon>Anomopoda</taxon>
        <taxon>Daphniidae</taxon>
        <taxon>Daphnia</taxon>
    </lineage>
</organism>
<feature type="region of interest" description="Disordered" evidence="8">
    <location>
        <begin position="648"/>
        <end position="697"/>
    </location>
</feature>
<dbReference type="GO" id="GO:0016020">
    <property type="term" value="C:membrane"/>
    <property type="evidence" value="ECO:0007669"/>
    <property type="project" value="UniProtKB-SubCell"/>
</dbReference>
<name>A0A8J2REH3_9CRUS</name>
<evidence type="ECO:0000313" key="11">
    <source>
        <dbReference type="Proteomes" id="UP000789390"/>
    </source>
</evidence>
<dbReference type="EMBL" id="CAKKLH010000015">
    <property type="protein sequence ID" value="CAH0099243.1"/>
    <property type="molecule type" value="Genomic_DNA"/>
</dbReference>
<accession>A0A8J2REH3</accession>
<sequence>MSLDLISSLDTRFFADEISSQHIHFDLESSLGSDDHMDNYGQMSLSELSNDPMIPFHSSFHDTELMDTGLSSDSDCNSYSGLLELNLHSSALERDLSKFDSSNFPNLLSGVGDDVKLEPISPLAQSPQPLSPMENGGTTMLAVKSEIQQILDTPPISPPHQSNPSLLSQHSNSTDIIKVITINADGNLHLPNEAKVVLPKNSVPNISPSIHLSNQLGTNFQPKPLSGNPMVIKVVSNTSAIGKQNLSGQPIVLTAEEFANLTQQNSVKCAIEAKAVPTQKLVQSISSRSPSNPYSKPILTCSSPPSGIYDGDVKALKRQQRMIKNRESACLSRKKKKEYVSSLESTLSDLNRENQQLKQENSMLREKLVLLEREREGANKPLGFSPNAKNTTAFFALLLVLSFNMAAVGKVFFYQNDMISPLPEGALKVEPAAVLHRGGGRSLLWATEESPLFETRSENTSLPMCPMLINLTESSRIDSELRGWFHSPGPSNVHIPILNSVKPDVELRNGSPSKHELAKIIPQSGEMSSTAYRKYLLTQRNSVVRNPHAQLISKNEIQIYEALPERYLFAAFFEAIERKNDTFYVVSFSSDHLLLPATEHNNNTVRPRMSLLLPAMPLNQTMQPPSGHVAMMQIDCEVTNTRLLHIREDSIPPFTSDGNRTEDRRPDTGKRAWRKSSKKSQNKVGNINANPSGDSRG</sequence>
<evidence type="ECO:0000256" key="3">
    <source>
        <dbReference type="ARBA" id="ARBA00023015"/>
    </source>
</evidence>
<dbReference type="GO" id="GO:0000981">
    <property type="term" value="F:DNA-binding transcription factor activity, RNA polymerase II-specific"/>
    <property type="evidence" value="ECO:0007669"/>
    <property type="project" value="TreeGrafter"/>
</dbReference>
<dbReference type="InterPro" id="IPR046347">
    <property type="entry name" value="bZIP_sf"/>
</dbReference>
<evidence type="ECO:0000256" key="4">
    <source>
        <dbReference type="ARBA" id="ARBA00023125"/>
    </source>
</evidence>
<dbReference type="GO" id="GO:0005634">
    <property type="term" value="C:nucleus"/>
    <property type="evidence" value="ECO:0007669"/>
    <property type="project" value="TreeGrafter"/>
</dbReference>
<dbReference type="GO" id="GO:0000978">
    <property type="term" value="F:RNA polymerase II cis-regulatory region sequence-specific DNA binding"/>
    <property type="evidence" value="ECO:0007669"/>
    <property type="project" value="TreeGrafter"/>
</dbReference>
<evidence type="ECO:0000256" key="2">
    <source>
        <dbReference type="ARBA" id="ARBA00009050"/>
    </source>
</evidence>
<keyword evidence="11" id="KW-1185">Reference proteome</keyword>
<comment type="caution">
    <text evidence="10">The sequence shown here is derived from an EMBL/GenBank/DDBJ whole genome shotgun (WGS) entry which is preliminary data.</text>
</comment>
<feature type="domain" description="BZIP" evidence="9">
    <location>
        <begin position="315"/>
        <end position="374"/>
    </location>
</feature>
<feature type="compositionally biased region" description="Basic residues" evidence="8">
    <location>
        <begin position="671"/>
        <end position="681"/>
    </location>
</feature>
<feature type="coiled-coil region" evidence="7">
    <location>
        <begin position="333"/>
        <end position="374"/>
    </location>
</feature>
<keyword evidence="6" id="KW-0539">Nucleus</keyword>
<keyword evidence="7" id="KW-0175">Coiled coil</keyword>
<keyword evidence="4" id="KW-0238">DNA-binding</keyword>
<dbReference type="InterPro" id="IPR004827">
    <property type="entry name" value="bZIP"/>
</dbReference>
<evidence type="ECO:0000256" key="1">
    <source>
        <dbReference type="ARBA" id="ARBA00004167"/>
    </source>
</evidence>
<keyword evidence="5" id="KW-0804">Transcription</keyword>
<evidence type="ECO:0000256" key="5">
    <source>
        <dbReference type="ARBA" id="ARBA00023163"/>
    </source>
</evidence>
<proteinExistence type="inferred from homology"/>
<feature type="compositionally biased region" description="Basic and acidic residues" evidence="8">
    <location>
        <begin position="659"/>
        <end position="670"/>
    </location>
</feature>
<dbReference type="Pfam" id="PF00170">
    <property type="entry name" value="bZIP_1"/>
    <property type="match status" value="1"/>
</dbReference>
<evidence type="ECO:0000313" key="10">
    <source>
        <dbReference type="EMBL" id="CAH0099243.1"/>
    </source>
</evidence>
<protein>
    <recommendedName>
        <fullName evidence="9">BZIP domain-containing protein</fullName>
    </recommendedName>
</protein>
<dbReference type="PANTHER" id="PTHR46164:SF3">
    <property type="entry name" value="ATF6, ISOFORM C"/>
    <property type="match status" value="1"/>
</dbReference>
<gene>
    <name evidence="10" type="ORF">DGAL_LOCUS1357</name>
</gene>
<dbReference type="OrthoDB" id="644067at2759"/>
<keyword evidence="3" id="KW-0805">Transcription regulation</keyword>
<evidence type="ECO:0000256" key="7">
    <source>
        <dbReference type="SAM" id="Coils"/>
    </source>
</evidence>
<dbReference type="Gene3D" id="1.20.5.170">
    <property type="match status" value="1"/>
</dbReference>
<evidence type="ECO:0000256" key="6">
    <source>
        <dbReference type="ARBA" id="ARBA00023242"/>
    </source>
</evidence>
<dbReference type="PANTHER" id="PTHR46164">
    <property type="entry name" value="ATF6, ISOFORM C"/>
    <property type="match status" value="1"/>
</dbReference>
<dbReference type="Proteomes" id="UP000789390">
    <property type="component" value="Unassembled WGS sequence"/>
</dbReference>
<dbReference type="SUPFAM" id="SSF57959">
    <property type="entry name" value="Leucine zipper domain"/>
    <property type="match status" value="1"/>
</dbReference>
<comment type="subcellular location">
    <subcellularLocation>
        <location evidence="1">Membrane</location>
        <topology evidence="1">Single-pass membrane protein</topology>
    </subcellularLocation>
</comment>
<dbReference type="InterPro" id="IPR051882">
    <property type="entry name" value="ATF_bZIP_TF"/>
</dbReference>
<evidence type="ECO:0000259" key="9">
    <source>
        <dbReference type="PROSITE" id="PS50217"/>
    </source>
</evidence>